<dbReference type="PANTHER" id="PTHR23411">
    <property type="entry name" value="TAPASIN"/>
    <property type="match status" value="1"/>
</dbReference>
<name>A0AAD8CJQ0_ACIOX</name>
<dbReference type="SMART" id="SM00409">
    <property type="entry name" value="IG"/>
    <property type="match status" value="3"/>
</dbReference>
<dbReference type="Pfam" id="PF07686">
    <property type="entry name" value="V-set"/>
    <property type="match status" value="1"/>
</dbReference>
<evidence type="ECO:0000259" key="3">
    <source>
        <dbReference type="PROSITE" id="PS50835"/>
    </source>
</evidence>
<dbReference type="PROSITE" id="PS50835">
    <property type="entry name" value="IG_LIKE"/>
    <property type="match status" value="4"/>
</dbReference>
<dbReference type="SMART" id="SM00407">
    <property type="entry name" value="IGc1"/>
    <property type="match status" value="2"/>
</dbReference>
<protein>
    <recommendedName>
        <fullName evidence="3">Ig-like domain-containing protein</fullName>
    </recommendedName>
</protein>
<feature type="domain" description="Ig-like" evidence="3">
    <location>
        <begin position="387"/>
        <end position="500"/>
    </location>
</feature>
<reference evidence="4" key="1">
    <citation type="submission" date="2022-02" db="EMBL/GenBank/DDBJ databases">
        <title>Atlantic sturgeon de novo genome assembly.</title>
        <authorList>
            <person name="Stock M."/>
            <person name="Klopp C."/>
            <person name="Guiguen Y."/>
            <person name="Cabau C."/>
            <person name="Parinello H."/>
            <person name="Santidrian Yebra-Pimentel E."/>
            <person name="Kuhl H."/>
            <person name="Dirks R.P."/>
            <person name="Guessner J."/>
            <person name="Wuertz S."/>
            <person name="Du K."/>
            <person name="Schartl M."/>
        </authorList>
    </citation>
    <scope>NUCLEOTIDE SEQUENCE</scope>
    <source>
        <strain evidence="4">STURGEONOMICS-FGT-2020</strain>
        <tissue evidence="4">Whole blood</tissue>
    </source>
</reference>
<dbReference type="InterPro" id="IPR003006">
    <property type="entry name" value="Ig/MHC_CS"/>
</dbReference>
<dbReference type="Proteomes" id="UP001230051">
    <property type="component" value="Unassembled WGS sequence"/>
</dbReference>
<dbReference type="CDD" id="cd00098">
    <property type="entry name" value="IgC1"/>
    <property type="match status" value="1"/>
</dbReference>
<feature type="compositionally biased region" description="Low complexity" evidence="2">
    <location>
        <begin position="433"/>
        <end position="443"/>
    </location>
</feature>
<organism evidence="4 5">
    <name type="scientific">Acipenser oxyrinchus oxyrinchus</name>
    <dbReference type="NCBI Taxonomy" id="40147"/>
    <lineage>
        <taxon>Eukaryota</taxon>
        <taxon>Metazoa</taxon>
        <taxon>Chordata</taxon>
        <taxon>Craniata</taxon>
        <taxon>Vertebrata</taxon>
        <taxon>Euteleostomi</taxon>
        <taxon>Actinopterygii</taxon>
        <taxon>Chondrostei</taxon>
        <taxon>Acipenseriformes</taxon>
        <taxon>Acipenseridae</taxon>
        <taxon>Acipenser</taxon>
    </lineage>
</organism>
<dbReference type="InterPro" id="IPR036179">
    <property type="entry name" value="Ig-like_dom_sf"/>
</dbReference>
<dbReference type="EMBL" id="JAGXEW010000049">
    <property type="protein sequence ID" value="KAK1151955.1"/>
    <property type="molecule type" value="Genomic_DNA"/>
</dbReference>
<dbReference type="InterPro" id="IPR007110">
    <property type="entry name" value="Ig-like_dom"/>
</dbReference>
<dbReference type="PROSITE" id="PS00290">
    <property type="entry name" value="IG_MHC"/>
    <property type="match status" value="1"/>
</dbReference>
<feature type="domain" description="Ig-like" evidence="3">
    <location>
        <begin position="11"/>
        <end position="118"/>
    </location>
</feature>
<dbReference type="InterPro" id="IPR013106">
    <property type="entry name" value="Ig_V-set"/>
</dbReference>
<gene>
    <name evidence="4" type="ORF">AOXY_G31790</name>
</gene>
<evidence type="ECO:0000313" key="4">
    <source>
        <dbReference type="EMBL" id="KAK1151955.1"/>
    </source>
</evidence>
<keyword evidence="1" id="KW-0393">Immunoglobulin domain</keyword>
<dbReference type="InterPro" id="IPR003599">
    <property type="entry name" value="Ig_sub"/>
</dbReference>
<dbReference type="SUPFAM" id="SSF48726">
    <property type="entry name" value="Immunoglobulin"/>
    <property type="match status" value="4"/>
</dbReference>
<dbReference type="InterPro" id="IPR003597">
    <property type="entry name" value="Ig_C1-set"/>
</dbReference>
<feature type="region of interest" description="Disordered" evidence="2">
    <location>
        <begin position="423"/>
        <end position="449"/>
    </location>
</feature>
<evidence type="ECO:0000313" key="5">
    <source>
        <dbReference type="Proteomes" id="UP001230051"/>
    </source>
</evidence>
<dbReference type="AlphaFoldDB" id="A0AAD8CJQ0"/>
<feature type="domain" description="Ig-like" evidence="3">
    <location>
        <begin position="236"/>
        <end position="322"/>
    </location>
</feature>
<comment type="caution">
    <text evidence="4">The sequence shown here is derived from an EMBL/GenBank/DDBJ whole genome shotgun (WGS) entry which is preliminary data.</text>
</comment>
<dbReference type="Pfam" id="PF07654">
    <property type="entry name" value="C1-set"/>
    <property type="match status" value="2"/>
</dbReference>
<sequence length="830" mass="90179">LFPRSVAEGSPAGLTLSVPVSPVEARLHTDALLPCSFTGGSPDVAVETERLRVTWRLNRTVVAAFDGAGNTSEPGLGASLSEGELRRGNASLLLGNVTLADRGLYVCEVKYNDPPLVSSPCNCSFYSLSIPPASPIVSIKSHLVSMGNDSTLLCSATGFYPAGITFSWFRESILVASPSTGPVQQSSEDGTFSSTSTYQFVPTSQDQNATFSCVVNQNAEEPAIREDFTLRLRKQPVVRVSPLALVPDRPQTLRCEIDGYYPEDIAVSWVIGEEEFGTQGAALNPDGTFRRFEYHTLTPSERDRGAAVTCRVRQEGFEQAVSQEIHIKLQDDDTSLPVAAKAAVAVMGISLMLASLLGLGIWWSNRDKRNKGLTVSGVIQPARAVVGKKATLSCSVEGRHLQNVRVEWSVNGKAIWDSPLSLPPPSPSQDHQLTPLLTTATPRAPKPRGYKIKTKGPFQVKSGKESVLFSHLSFVPNLTDHKGAVFRCQVSYWGKDKVIEKSSGRLLLLAEPTVSEIRDLSAVSNPEILLSVEARHFHPKNIVFRWSCGEQDDLIPAPASTEVSPSQEDEGYYDAGSVCRIQRGRLGDPGFRVRVIIDHLSLKEPMRREVTSQTPGIGGRPFMSEIAAPRVQLGQAPHCELAARGKEPPGEERELGDGLLTWGPFEDETSRFHLESQVSFTPHSIDDVEDYSFVCRVSHPNLSEPIERCAGPLSITAAPVISEIRKSVADSDAGEEGEGGGEQIFTLLLEKGYPRQGCVTWALPAGGGLESLPSELQTGSCHDDGTYTLVSCCRVPEERGRSQEGLRAQIKHPALGRAQYRDWRGERASC</sequence>
<feature type="non-terminal residue" evidence="4">
    <location>
        <position position="1"/>
    </location>
</feature>
<evidence type="ECO:0000256" key="1">
    <source>
        <dbReference type="ARBA" id="ARBA00023319"/>
    </source>
</evidence>
<dbReference type="InterPro" id="IPR013783">
    <property type="entry name" value="Ig-like_fold"/>
</dbReference>
<dbReference type="Gene3D" id="2.60.40.10">
    <property type="entry name" value="Immunoglobulins"/>
    <property type="match status" value="6"/>
</dbReference>
<evidence type="ECO:0000256" key="2">
    <source>
        <dbReference type="SAM" id="MobiDB-lite"/>
    </source>
</evidence>
<dbReference type="InterPro" id="IPR050380">
    <property type="entry name" value="Immune_Resp_Modulators"/>
</dbReference>
<proteinExistence type="predicted"/>
<keyword evidence="5" id="KW-1185">Reference proteome</keyword>
<accession>A0AAD8CJQ0</accession>
<feature type="domain" description="Ig-like" evidence="3">
    <location>
        <begin position="131"/>
        <end position="229"/>
    </location>
</feature>